<dbReference type="Gene3D" id="1.10.3810.10">
    <property type="entry name" value="Biosynthetic peptidoglycan transglycosylase-like"/>
    <property type="match status" value="1"/>
</dbReference>
<dbReference type="OrthoDB" id="9766909at2"/>
<dbReference type="GO" id="GO:0005886">
    <property type="term" value="C:plasma membrane"/>
    <property type="evidence" value="ECO:0007669"/>
    <property type="project" value="UniProtKB-SubCell"/>
</dbReference>
<evidence type="ECO:0000256" key="1">
    <source>
        <dbReference type="ARBA" id="ARBA00022475"/>
    </source>
</evidence>
<keyword evidence="9 11" id="KW-0472">Membrane</keyword>
<proteinExistence type="inferred from homology"/>
<gene>
    <name evidence="11" type="primary">mtgA</name>
    <name evidence="14" type="ORF">HMF7854_09600</name>
</gene>
<keyword evidence="7 11" id="KW-0573">Peptidoglycan synthesis</keyword>
<keyword evidence="15" id="KW-1185">Reference proteome</keyword>
<organism evidence="14 15">
    <name type="scientific">Sphingomonas ginkgonis</name>
    <dbReference type="NCBI Taxonomy" id="2315330"/>
    <lineage>
        <taxon>Bacteria</taxon>
        <taxon>Pseudomonadati</taxon>
        <taxon>Pseudomonadota</taxon>
        <taxon>Alphaproteobacteria</taxon>
        <taxon>Sphingomonadales</taxon>
        <taxon>Sphingomonadaceae</taxon>
        <taxon>Sphingomonas</taxon>
    </lineage>
</organism>
<keyword evidence="4 11" id="KW-0808">Transferase</keyword>
<reference evidence="14 15" key="1">
    <citation type="submission" date="2018-12" db="EMBL/GenBank/DDBJ databases">
        <title>Sphingomonas sp. HMF7854 Genome sequencing and assembly.</title>
        <authorList>
            <person name="Cha I."/>
            <person name="Kang H."/>
            <person name="Kim H."/>
            <person name="Kang J."/>
            <person name="Joh K."/>
        </authorList>
    </citation>
    <scope>NUCLEOTIDE SEQUENCE [LARGE SCALE GENOMIC DNA]</scope>
    <source>
        <strain evidence="14 15">HMF7854</strain>
    </source>
</reference>
<dbReference type="InterPro" id="IPR001264">
    <property type="entry name" value="Glyco_trans_51"/>
</dbReference>
<keyword evidence="5 11" id="KW-0812">Transmembrane</keyword>
<dbReference type="EMBL" id="RWJF01000001">
    <property type="protein sequence ID" value="RST31063.1"/>
    <property type="molecule type" value="Genomic_DNA"/>
</dbReference>
<dbReference type="GO" id="GO:0008955">
    <property type="term" value="F:peptidoglycan glycosyltransferase activity"/>
    <property type="evidence" value="ECO:0007669"/>
    <property type="project" value="UniProtKB-UniRule"/>
</dbReference>
<feature type="compositionally biased region" description="Low complexity" evidence="12">
    <location>
        <begin position="252"/>
        <end position="268"/>
    </location>
</feature>
<evidence type="ECO:0000313" key="14">
    <source>
        <dbReference type="EMBL" id="RST31063.1"/>
    </source>
</evidence>
<evidence type="ECO:0000256" key="12">
    <source>
        <dbReference type="SAM" id="MobiDB-lite"/>
    </source>
</evidence>
<name>A0A429VAP0_9SPHN</name>
<dbReference type="Proteomes" id="UP000274661">
    <property type="component" value="Unassembled WGS sequence"/>
</dbReference>
<comment type="similarity">
    <text evidence="11">Belongs to the glycosyltransferase 51 family.</text>
</comment>
<comment type="subcellular location">
    <subcellularLocation>
        <location evidence="11">Cell inner membrane</location>
        <topology evidence="11">Single-pass membrane protein</topology>
    </subcellularLocation>
</comment>
<keyword evidence="8 11" id="KW-1133">Transmembrane helix</keyword>
<keyword evidence="3 11" id="KW-0328">Glycosyltransferase</keyword>
<evidence type="ECO:0000256" key="3">
    <source>
        <dbReference type="ARBA" id="ARBA00022676"/>
    </source>
</evidence>
<comment type="caution">
    <text evidence="14">The sequence shown here is derived from an EMBL/GenBank/DDBJ whole genome shotgun (WGS) entry which is preliminary data.</text>
</comment>
<dbReference type="SUPFAM" id="SSF53955">
    <property type="entry name" value="Lysozyme-like"/>
    <property type="match status" value="1"/>
</dbReference>
<feature type="transmembrane region" description="Helical" evidence="11">
    <location>
        <begin position="28"/>
        <end position="49"/>
    </location>
</feature>
<dbReference type="HAMAP" id="MF_00766">
    <property type="entry name" value="PGT_MtgA"/>
    <property type="match status" value="1"/>
</dbReference>
<keyword evidence="6 11" id="KW-0133">Cell shape</keyword>
<feature type="compositionally biased region" description="Pro residues" evidence="12">
    <location>
        <begin position="300"/>
        <end position="309"/>
    </location>
</feature>
<dbReference type="NCBIfam" id="TIGR02070">
    <property type="entry name" value="mono_pep_trsgly"/>
    <property type="match status" value="1"/>
</dbReference>
<dbReference type="InterPro" id="IPR023346">
    <property type="entry name" value="Lysozyme-like_dom_sf"/>
</dbReference>
<evidence type="ECO:0000256" key="9">
    <source>
        <dbReference type="ARBA" id="ARBA00023136"/>
    </source>
</evidence>
<keyword evidence="10 11" id="KW-0961">Cell wall biogenesis/degradation</keyword>
<dbReference type="GO" id="GO:0009252">
    <property type="term" value="P:peptidoglycan biosynthetic process"/>
    <property type="evidence" value="ECO:0007669"/>
    <property type="project" value="UniProtKB-UniRule"/>
</dbReference>
<keyword evidence="1 11" id="KW-1003">Cell membrane</keyword>
<dbReference type="AlphaFoldDB" id="A0A429VAP0"/>
<dbReference type="InterPro" id="IPR011812">
    <property type="entry name" value="Pep_trsgly"/>
</dbReference>
<evidence type="ECO:0000313" key="15">
    <source>
        <dbReference type="Proteomes" id="UP000274661"/>
    </source>
</evidence>
<dbReference type="GO" id="GO:0009274">
    <property type="term" value="C:peptidoglycan-based cell wall"/>
    <property type="evidence" value="ECO:0007669"/>
    <property type="project" value="InterPro"/>
</dbReference>
<comment type="catalytic activity">
    <reaction evidence="11">
        <text>[GlcNAc-(1-&gt;4)-Mur2Ac(oyl-L-Ala-gamma-D-Glu-L-Lys-D-Ala-D-Ala)](n)-di-trans,octa-cis-undecaprenyl diphosphate + beta-D-GlcNAc-(1-&gt;4)-Mur2Ac(oyl-L-Ala-gamma-D-Glu-L-Lys-D-Ala-D-Ala)-di-trans,octa-cis-undecaprenyl diphosphate = [GlcNAc-(1-&gt;4)-Mur2Ac(oyl-L-Ala-gamma-D-Glu-L-Lys-D-Ala-D-Ala)](n+1)-di-trans,octa-cis-undecaprenyl diphosphate + di-trans,octa-cis-undecaprenyl diphosphate + H(+)</text>
        <dbReference type="Rhea" id="RHEA:23708"/>
        <dbReference type="Rhea" id="RHEA-COMP:9602"/>
        <dbReference type="Rhea" id="RHEA-COMP:9603"/>
        <dbReference type="ChEBI" id="CHEBI:15378"/>
        <dbReference type="ChEBI" id="CHEBI:58405"/>
        <dbReference type="ChEBI" id="CHEBI:60033"/>
        <dbReference type="ChEBI" id="CHEBI:78435"/>
        <dbReference type="EC" id="2.4.99.28"/>
    </reaction>
</comment>
<evidence type="ECO:0000259" key="13">
    <source>
        <dbReference type="Pfam" id="PF00912"/>
    </source>
</evidence>
<evidence type="ECO:0000256" key="7">
    <source>
        <dbReference type="ARBA" id="ARBA00022984"/>
    </source>
</evidence>
<dbReference type="GO" id="GO:0016763">
    <property type="term" value="F:pentosyltransferase activity"/>
    <property type="evidence" value="ECO:0007669"/>
    <property type="project" value="InterPro"/>
</dbReference>
<comment type="function">
    <text evidence="11">Peptidoglycan polymerase that catalyzes glycan chain elongation from lipid-linked precursors.</text>
</comment>
<dbReference type="UniPathway" id="UPA00219"/>
<evidence type="ECO:0000256" key="5">
    <source>
        <dbReference type="ARBA" id="ARBA00022692"/>
    </source>
</evidence>
<keyword evidence="2 11" id="KW-0997">Cell inner membrane</keyword>
<dbReference type="GO" id="GO:0071555">
    <property type="term" value="P:cell wall organization"/>
    <property type="evidence" value="ECO:0007669"/>
    <property type="project" value="UniProtKB-KW"/>
</dbReference>
<evidence type="ECO:0000256" key="11">
    <source>
        <dbReference type="HAMAP-Rule" id="MF_00766"/>
    </source>
</evidence>
<evidence type="ECO:0000256" key="4">
    <source>
        <dbReference type="ARBA" id="ARBA00022679"/>
    </source>
</evidence>
<dbReference type="InterPro" id="IPR036950">
    <property type="entry name" value="PBP_transglycosylase"/>
</dbReference>
<sequence>MARSSTSRSIPKYKRGRRGGGGSFLGRLLRFLVITLFAAVVGSVLWVAAYRFVNPPITFTMLGDMIAGRGAERAWMPISTIDRDMVRAAIGAEDSKFCAHHGFDFEAMEDAMKRNASGGRIRGGSTISQQTAKNAFLWQGGGYVRKGLEAWFTFLIENLWGKRRIMEVYLNLAETGIGTYGVNAGSERYYGHDASAMSGSEAARLAAILPLPKKRGAIAPKGFTRRYGNSILARLGVVGHDGLDSCVYRGLPVPANKAPPKSAPARRPQPGEEYETTRPLPPLPPAEQARAPADEDVTEPSPPPVPEAQPPSEEQTEPDQAPPPAPDNSATPPG</sequence>
<comment type="pathway">
    <text evidence="11">Cell wall biogenesis; peptidoglycan biosynthesis.</text>
</comment>
<evidence type="ECO:0000256" key="2">
    <source>
        <dbReference type="ARBA" id="ARBA00022519"/>
    </source>
</evidence>
<feature type="domain" description="Glycosyl transferase family 51" evidence="13">
    <location>
        <begin position="69"/>
        <end position="219"/>
    </location>
</feature>
<protein>
    <recommendedName>
        <fullName evidence="11">Biosynthetic peptidoglycan transglycosylase</fullName>
        <ecNumber evidence="11">2.4.99.28</ecNumber>
    </recommendedName>
    <alternativeName>
        <fullName evidence="11">Glycan polymerase</fullName>
    </alternativeName>
    <alternativeName>
        <fullName evidence="11">Peptidoglycan glycosyltransferase MtgA</fullName>
        <shortName evidence="11">PGT</shortName>
    </alternativeName>
</protein>
<dbReference type="PANTHER" id="PTHR30400">
    <property type="entry name" value="MONOFUNCTIONAL BIOSYNTHETIC PEPTIDOGLYCAN TRANSGLYCOSYLASE"/>
    <property type="match status" value="1"/>
</dbReference>
<dbReference type="EC" id="2.4.99.28" evidence="11"/>
<evidence type="ECO:0000256" key="10">
    <source>
        <dbReference type="ARBA" id="ARBA00023316"/>
    </source>
</evidence>
<dbReference type="Pfam" id="PF00912">
    <property type="entry name" value="Transgly"/>
    <property type="match status" value="1"/>
</dbReference>
<dbReference type="GO" id="GO:0008360">
    <property type="term" value="P:regulation of cell shape"/>
    <property type="evidence" value="ECO:0007669"/>
    <property type="project" value="UniProtKB-KW"/>
</dbReference>
<feature type="region of interest" description="Disordered" evidence="12">
    <location>
        <begin position="252"/>
        <end position="334"/>
    </location>
</feature>
<feature type="compositionally biased region" description="Pro residues" evidence="12">
    <location>
        <begin position="320"/>
        <end position="334"/>
    </location>
</feature>
<evidence type="ECO:0000256" key="8">
    <source>
        <dbReference type="ARBA" id="ARBA00022989"/>
    </source>
</evidence>
<dbReference type="PANTHER" id="PTHR30400:SF0">
    <property type="entry name" value="BIOSYNTHETIC PEPTIDOGLYCAN TRANSGLYCOSYLASE"/>
    <property type="match status" value="1"/>
</dbReference>
<accession>A0A429VAP0</accession>
<evidence type="ECO:0000256" key="6">
    <source>
        <dbReference type="ARBA" id="ARBA00022960"/>
    </source>
</evidence>